<keyword evidence="3" id="KW-1185">Reference proteome</keyword>
<comment type="caution">
    <text evidence="2">The sequence shown here is derived from an EMBL/GenBank/DDBJ whole genome shotgun (WGS) entry which is preliminary data.</text>
</comment>
<evidence type="ECO:0000313" key="3">
    <source>
        <dbReference type="Proteomes" id="UP000644147"/>
    </source>
</evidence>
<organism evidence="2 3">
    <name type="scientific">Adhaeribacter terrigena</name>
    <dbReference type="NCBI Taxonomy" id="2793070"/>
    <lineage>
        <taxon>Bacteria</taxon>
        <taxon>Pseudomonadati</taxon>
        <taxon>Bacteroidota</taxon>
        <taxon>Cytophagia</taxon>
        <taxon>Cytophagales</taxon>
        <taxon>Hymenobacteraceae</taxon>
        <taxon>Adhaeribacter</taxon>
    </lineage>
</organism>
<name>A0ABS1BZ50_9BACT</name>
<evidence type="ECO:0000259" key="1">
    <source>
        <dbReference type="Pfam" id="PF19780"/>
    </source>
</evidence>
<dbReference type="EMBL" id="JAEHFX010000002">
    <property type="protein sequence ID" value="MBK0402448.1"/>
    <property type="molecule type" value="Genomic_DNA"/>
</dbReference>
<dbReference type="RefSeq" id="WP_200505193.1">
    <property type="nucleotide sequence ID" value="NZ_JAEHFX010000002.1"/>
</dbReference>
<proteinExistence type="predicted"/>
<evidence type="ECO:0000313" key="2">
    <source>
        <dbReference type="EMBL" id="MBK0402448.1"/>
    </source>
</evidence>
<protein>
    <recommendedName>
        <fullName evidence="1">DUF6265 domain-containing protein</fullName>
    </recommendedName>
</protein>
<accession>A0ABS1BZ50</accession>
<sequence>MNWLTGRWENQREGIKTVEIWERKPVDEFQVRGFMLEGTDTLFAESIKVASKKRNIFYTVTIPDQNNGKPVAFKLTGNSGSELIFENPEHDFPQKITYQKAGPDSVLVQIEGVVKNKVKKSEYYLKKTRN</sequence>
<dbReference type="Pfam" id="PF19780">
    <property type="entry name" value="DUF6265"/>
    <property type="match status" value="1"/>
</dbReference>
<gene>
    <name evidence="2" type="ORF">I5M27_05590</name>
</gene>
<dbReference type="Proteomes" id="UP000644147">
    <property type="component" value="Unassembled WGS sequence"/>
</dbReference>
<dbReference type="InterPro" id="IPR046232">
    <property type="entry name" value="DUF6265"/>
</dbReference>
<reference evidence="2 3" key="1">
    <citation type="submission" date="2020-12" db="EMBL/GenBank/DDBJ databases">
        <title>Bacterial novel species Adhaeribacter sp. BT258 isolated from soil.</title>
        <authorList>
            <person name="Jung H.-Y."/>
        </authorList>
    </citation>
    <scope>NUCLEOTIDE SEQUENCE [LARGE SCALE GENOMIC DNA]</scope>
    <source>
        <strain evidence="2 3">BT258</strain>
    </source>
</reference>
<feature type="domain" description="DUF6265" evidence="1">
    <location>
        <begin position="2"/>
        <end position="111"/>
    </location>
</feature>